<dbReference type="EMBL" id="JAPQKQ010000006">
    <property type="protein sequence ID" value="KAJ5192164.1"/>
    <property type="molecule type" value="Genomic_DNA"/>
</dbReference>
<dbReference type="InterPro" id="IPR051687">
    <property type="entry name" value="Peroxisomal_Beta-Oxidation"/>
</dbReference>
<dbReference type="PANTHER" id="PTHR45024:SF2">
    <property type="entry name" value="SCP2 DOMAIN-CONTAINING PROTEIN"/>
    <property type="match status" value="1"/>
</dbReference>
<comment type="similarity">
    <text evidence="1">Belongs to the short-chain dehydrogenases/reductases (SDR) family.</text>
</comment>
<name>A0A9W9J7W7_9EURO</name>
<proteinExistence type="inferred from homology"/>
<organism evidence="3 4">
    <name type="scientific">Penicillium cf. viridicatum</name>
    <dbReference type="NCBI Taxonomy" id="2972119"/>
    <lineage>
        <taxon>Eukaryota</taxon>
        <taxon>Fungi</taxon>
        <taxon>Dikarya</taxon>
        <taxon>Ascomycota</taxon>
        <taxon>Pezizomycotina</taxon>
        <taxon>Eurotiomycetes</taxon>
        <taxon>Eurotiomycetidae</taxon>
        <taxon>Eurotiales</taxon>
        <taxon>Aspergillaceae</taxon>
        <taxon>Penicillium</taxon>
    </lineage>
</organism>
<keyword evidence="4" id="KW-1185">Reference proteome</keyword>
<dbReference type="InterPro" id="IPR036291">
    <property type="entry name" value="NAD(P)-bd_dom_sf"/>
</dbReference>
<evidence type="ECO:0000256" key="2">
    <source>
        <dbReference type="ARBA" id="ARBA00023002"/>
    </source>
</evidence>
<reference evidence="3" key="1">
    <citation type="submission" date="2022-11" db="EMBL/GenBank/DDBJ databases">
        <authorList>
            <person name="Petersen C."/>
        </authorList>
    </citation>
    <scope>NUCLEOTIDE SEQUENCE</scope>
    <source>
        <strain evidence="3">IBT 20477</strain>
    </source>
</reference>
<dbReference type="PANTHER" id="PTHR45024">
    <property type="entry name" value="DEHYDROGENASES, SHORT CHAIN"/>
    <property type="match status" value="1"/>
</dbReference>
<accession>A0A9W9J7W7</accession>
<dbReference type="Gene3D" id="3.40.50.720">
    <property type="entry name" value="NAD(P)-binding Rossmann-like Domain"/>
    <property type="match status" value="2"/>
</dbReference>
<evidence type="ECO:0000313" key="3">
    <source>
        <dbReference type="EMBL" id="KAJ5192164.1"/>
    </source>
</evidence>
<evidence type="ECO:0000256" key="1">
    <source>
        <dbReference type="ARBA" id="ARBA00006484"/>
    </source>
</evidence>
<sequence length="189" mass="20606">MDKSAIIGLTRALAREGAQHNILVSAIAPNAGTNMTKSILSDEDAKAMKPDHIAPMVSALASSAVPASASAGVYEVGSGWFGRTQWERKSVSFEGFSSAEEALTRIASLDSGQTSHPSSVEEHMKLLHTQRDETCSRTSEAMPRYSGLDSLRQGAARIPQSHPCRRQGLKCNHHARTFGGWWERHFEFL</sequence>
<dbReference type="GO" id="GO:0016491">
    <property type="term" value="F:oxidoreductase activity"/>
    <property type="evidence" value="ECO:0007669"/>
    <property type="project" value="UniProtKB-KW"/>
</dbReference>
<dbReference type="Proteomes" id="UP001150942">
    <property type="component" value="Unassembled WGS sequence"/>
</dbReference>
<comment type="caution">
    <text evidence="3">The sequence shown here is derived from an EMBL/GenBank/DDBJ whole genome shotgun (WGS) entry which is preliminary data.</text>
</comment>
<protein>
    <submittedName>
        <fullName evidence="3">Uncharacterized protein</fullName>
    </submittedName>
</protein>
<evidence type="ECO:0000313" key="4">
    <source>
        <dbReference type="Proteomes" id="UP001150942"/>
    </source>
</evidence>
<gene>
    <name evidence="3" type="ORF">N7449_008306</name>
</gene>
<dbReference type="SUPFAM" id="SSF51735">
    <property type="entry name" value="NAD(P)-binding Rossmann-fold domains"/>
    <property type="match status" value="1"/>
</dbReference>
<keyword evidence="2" id="KW-0560">Oxidoreductase</keyword>
<dbReference type="AlphaFoldDB" id="A0A9W9J7W7"/>
<reference evidence="3" key="2">
    <citation type="journal article" date="2023" name="IMA Fungus">
        <title>Comparative genomic study of the Penicillium genus elucidates a diverse pangenome and 15 lateral gene transfer events.</title>
        <authorList>
            <person name="Petersen C."/>
            <person name="Sorensen T."/>
            <person name="Nielsen M.R."/>
            <person name="Sondergaard T.E."/>
            <person name="Sorensen J.L."/>
            <person name="Fitzpatrick D.A."/>
            <person name="Frisvad J.C."/>
            <person name="Nielsen K.L."/>
        </authorList>
    </citation>
    <scope>NUCLEOTIDE SEQUENCE</scope>
    <source>
        <strain evidence="3">IBT 20477</strain>
    </source>
</reference>